<name>A0A0P7XAY2_SCLFO</name>
<feature type="domain" description="Centromere/kinetochore protein zw10 C-terminal" evidence="14">
    <location>
        <begin position="464"/>
        <end position="594"/>
    </location>
</feature>
<keyword evidence="7" id="KW-0498">Mitosis</keyword>
<evidence type="ECO:0000259" key="12">
    <source>
        <dbReference type="Pfam" id="PF06248"/>
    </source>
</evidence>
<reference evidence="16 17" key="1">
    <citation type="submission" date="2015-08" db="EMBL/GenBank/DDBJ databases">
        <title>The genome of the Asian arowana (Scleropages formosus).</title>
        <authorList>
            <person name="Tan M.H."/>
            <person name="Gan H.M."/>
            <person name="Croft L.J."/>
            <person name="Austin C.M."/>
        </authorList>
    </citation>
    <scope>NUCLEOTIDE SEQUENCE [LARGE SCALE GENOMIC DNA]</scope>
    <source>
        <strain evidence="16">Aro1</strain>
    </source>
</reference>
<dbReference type="InterPro" id="IPR048343">
    <property type="entry name" value="ZW10_C"/>
</dbReference>
<dbReference type="AlphaFoldDB" id="A0A0P7XAY2"/>
<keyword evidence="9" id="KW-0131">Cell cycle</keyword>
<evidence type="ECO:0000256" key="6">
    <source>
        <dbReference type="ARBA" id="ARBA00022618"/>
    </source>
</evidence>
<keyword evidence="5" id="KW-0963">Cytoplasm</keyword>
<evidence type="ECO:0000256" key="10">
    <source>
        <dbReference type="ARBA" id="ARBA00023328"/>
    </source>
</evidence>
<gene>
    <name evidence="16" type="ORF">Z043_109093</name>
</gene>
<accession>A0A0P7XAY2</accession>
<protein>
    <submittedName>
        <fullName evidence="16">Centromere/kinetochore protein zw10-like</fullName>
    </submittedName>
</protein>
<dbReference type="GO" id="GO:0006888">
    <property type="term" value="P:endoplasmic reticulum to Golgi vesicle-mediated transport"/>
    <property type="evidence" value="ECO:0007669"/>
    <property type="project" value="TreeGrafter"/>
</dbReference>
<evidence type="ECO:0000256" key="5">
    <source>
        <dbReference type="ARBA" id="ARBA00022490"/>
    </source>
</evidence>
<comment type="caution">
    <text evidence="16">The sequence shown here is derived from an EMBL/GenBank/DDBJ whole genome shotgun (WGS) entry which is preliminary data.</text>
</comment>
<evidence type="ECO:0000256" key="3">
    <source>
        <dbReference type="ARBA" id="ARBA00006245"/>
    </source>
</evidence>
<keyword evidence="8" id="KW-0995">Kinetochore</keyword>
<dbReference type="InterPro" id="IPR046362">
    <property type="entry name" value="Zw10/DSL1_C_sf"/>
</dbReference>
<dbReference type="GO" id="GO:0051301">
    <property type="term" value="P:cell division"/>
    <property type="evidence" value="ECO:0007669"/>
    <property type="project" value="UniProtKB-KW"/>
</dbReference>
<dbReference type="EMBL" id="JARO02002765">
    <property type="protein sequence ID" value="KPP71949.1"/>
    <property type="molecule type" value="Genomic_DNA"/>
</dbReference>
<dbReference type="GO" id="GO:0005634">
    <property type="term" value="C:nucleus"/>
    <property type="evidence" value="ECO:0007669"/>
    <property type="project" value="InterPro"/>
</dbReference>
<sequence length="750" mass="84909">MASFVTEVLASSGKLEKDDLSCKISKLSQKVEETKSTGIVKWEVLYMVFQCCFPPQDEVCDMINKRYSEFLPSLQRAEELMAQVAEVSKDIEMLKSCIANEVSVMWPYSSVKPYDLAMEEYHRALQEKKYTVAAEQLEKTRSCVDSLKAWKGCELQLLRALSSEHTVQRENLIYHLGDEWKKLVVWKLPTSKELSAAESFLKTELRLCSGMQAGDGSDPPSLLASVLQALAIQGQLNHKIKLFGQVLLKYMLKPLISYPSLHVEVGEQPGQGAVLTLQLEETSAEHTSPSQVYTRLLAVLRVLHAHMFDVTVGEKKVSIVLGDMIWEEMSDCIIRECLLYSIPSNSSQLSKYSMVIKETEEFEKTLKELKYLTMDSTDLLQYARNVNSHFASKKCQDVIVAARNLMTSEIHNTVKISPESKLSLPRLPSLDSKDNAKQEADRKRPPSADTPALENEKQLGQRTLCLPVCRISESVQQLMELTLATLSETVGSSSQCAIQLFYTVRNIFQLFYDVVPTYHKENLLKFPHLAAIHHNNCMFIAHHLLTLGHQFRPHLPQPLSDGAATFVDLVPSFRRLGTECFLAQMNAQKAEMLERLSTARNFANLDDEENYSAASKAVRQVSDTSVLPDHERTLLSEFTKRVTDISTEDGDHLHTLCQTIIDEGPLVFLPLPDENKNRKYQEEVPIYVKKWMSFKELAIVLQANLQEIVDRWADGKGPLALEFTSNEVKNLIRALFQNTERRAVALTKIK</sequence>
<dbReference type="Pfam" id="PF20665">
    <property type="entry name" value="Zw10_middle"/>
    <property type="match status" value="1"/>
</dbReference>
<feature type="domain" description="Centromere/kinetochore protein zw10 N-terminal" evidence="12">
    <location>
        <begin position="56"/>
        <end position="103"/>
    </location>
</feature>
<dbReference type="Pfam" id="PF22766">
    <property type="entry name" value="ZW10_C2"/>
    <property type="match status" value="1"/>
</dbReference>
<organism evidence="16 17">
    <name type="scientific">Scleropages formosus</name>
    <name type="common">Asian bonytongue</name>
    <name type="synonym">Osteoglossum formosum</name>
    <dbReference type="NCBI Taxonomy" id="113540"/>
    <lineage>
        <taxon>Eukaryota</taxon>
        <taxon>Metazoa</taxon>
        <taxon>Chordata</taxon>
        <taxon>Craniata</taxon>
        <taxon>Vertebrata</taxon>
        <taxon>Euteleostomi</taxon>
        <taxon>Actinopterygii</taxon>
        <taxon>Neopterygii</taxon>
        <taxon>Teleostei</taxon>
        <taxon>Osteoglossocephala</taxon>
        <taxon>Osteoglossomorpha</taxon>
        <taxon>Osteoglossiformes</taxon>
        <taxon>Osteoglossidae</taxon>
        <taxon>Scleropages</taxon>
    </lineage>
</organism>
<evidence type="ECO:0000256" key="11">
    <source>
        <dbReference type="SAM" id="MobiDB-lite"/>
    </source>
</evidence>
<dbReference type="STRING" id="113540.ENSSFOP00015064771"/>
<feature type="region of interest" description="Disordered" evidence="11">
    <location>
        <begin position="423"/>
        <end position="454"/>
    </location>
</feature>
<proteinExistence type="inferred from homology"/>
<dbReference type="Pfam" id="PF06248">
    <property type="entry name" value="Zw10_N"/>
    <property type="match status" value="1"/>
</dbReference>
<dbReference type="PANTHER" id="PTHR12205:SF0">
    <property type="entry name" value="CENTROMERE_KINETOCHORE PROTEIN ZW10 HOMOLOG"/>
    <property type="match status" value="1"/>
</dbReference>
<dbReference type="Pfam" id="PF20666">
    <property type="entry name" value="ZW10_C"/>
    <property type="match status" value="1"/>
</dbReference>
<dbReference type="Gene3D" id="1.10.357.150">
    <property type="match status" value="1"/>
</dbReference>
<evidence type="ECO:0000259" key="13">
    <source>
        <dbReference type="Pfam" id="PF20665"/>
    </source>
</evidence>
<evidence type="ECO:0000259" key="14">
    <source>
        <dbReference type="Pfam" id="PF20666"/>
    </source>
</evidence>
<keyword evidence="6" id="KW-0132">Cell division</keyword>
<feature type="compositionally biased region" description="Basic and acidic residues" evidence="11">
    <location>
        <begin position="431"/>
        <end position="446"/>
    </location>
</feature>
<evidence type="ECO:0000256" key="4">
    <source>
        <dbReference type="ARBA" id="ARBA00022454"/>
    </source>
</evidence>
<comment type="subcellular location">
    <subcellularLocation>
        <location evidence="2">Chromosome</location>
        <location evidence="2">Centromere</location>
        <location evidence="2">Kinetochore</location>
    </subcellularLocation>
    <subcellularLocation>
        <location evidence="1">Cytoplasm</location>
    </subcellularLocation>
</comment>
<keyword evidence="10" id="KW-0137">Centromere</keyword>
<dbReference type="GO" id="GO:0007094">
    <property type="term" value="P:mitotic spindle assembly checkpoint signaling"/>
    <property type="evidence" value="ECO:0007669"/>
    <property type="project" value="TreeGrafter"/>
</dbReference>
<evidence type="ECO:0000256" key="1">
    <source>
        <dbReference type="ARBA" id="ARBA00004496"/>
    </source>
</evidence>
<dbReference type="InterPro" id="IPR048344">
    <property type="entry name" value="Zw10_middle"/>
</dbReference>
<feature type="domain" description="Centromere/kinetochore protein zw10 middle" evidence="13">
    <location>
        <begin position="176"/>
        <end position="406"/>
    </location>
</feature>
<evidence type="ECO:0000259" key="15">
    <source>
        <dbReference type="Pfam" id="PF22766"/>
    </source>
</evidence>
<dbReference type="GO" id="GO:0005737">
    <property type="term" value="C:cytoplasm"/>
    <property type="evidence" value="ECO:0007669"/>
    <property type="project" value="UniProtKB-SubCell"/>
</dbReference>
<evidence type="ECO:0000256" key="7">
    <source>
        <dbReference type="ARBA" id="ARBA00022776"/>
    </source>
</evidence>
<evidence type="ECO:0000313" key="16">
    <source>
        <dbReference type="EMBL" id="KPP71949.1"/>
    </source>
</evidence>
<dbReference type="GO" id="GO:1990423">
    <property type="term" value="C:RZZ complex"/>
    <property type="evidence" value="ECO:0007669"/>
    <property type="project" value="TreeGrafter"/>
</dbReference>
<evidence type="ECO:0000313" key="17">
    <source>
        <dbReference type="Proteomes" id="UP000034805"/>
    </source>
</evidence>
<comment type="similarity">
    <text evidence="3">Belongs to the ZW10 family.</text>
</comment>
<dbReference type="Proteomes" id="UP000034805">
    <property type="component" value="Unassembled WGS sequence"/>
</dbReference>
<evidence type="ECO:0000256" key="9">
    <source>
        <dbReference type="ARBA" id="ARBA00023306"/>
    </source>
</evidence>
<dbReference type="InterPro" id="IPR055148">
    <property type="entry name" value="ZW10_C_2"/>
</dbReference>
<evidence type="ECO:0000256" key="8">
    <source>
        <dbReference type="ARBA" id="ARBA00022838"/>
    </source>
</evidence>
<evidence type="ECO:0000256" key="2">
    <source>
        <dbReference type="ARBA" id="ARBA00004629"/>
    </source>
</evidence>
<keyword evidence="4" id="KW-0158">Chromosome</keyword>
<dbReference type="InterPro" id="IPR009361">
    <property type="entry name" value="Zw10_N"/>
</dbReference>
<dbReference type="PANTHER" id="PTHR12205">
    <property type="entry name" value="CENTROMERE/KINETOCHORE PROTEIN ZW10"/>
    <property type="match status" value="1"/>
</dbReference>
<feature type="domain" description="ZW10 C-terminal helical" evidence="15">
    <location>
        <begin position="642"/>
        <end position="749"/>
    </location>
</feature>